<evidence type="ECO:0000256" key="5">
    <source>
        <dbReference type="ARBA" id="ARBA00022692"/>
    </source>
</evidence>
<evidence type="ECO:0000256" key="1">
    <source>
        <dbReference type="ARBA" id="ARBA00004382"/>
    </source>
</evidence>
<comment type="similarity">
    <text evidence="11">Belongs to the PpiD chaperone family.</text>
</comment>
<dbReference type="Proteomes" id="UP001595887">
    <property type="component" value="Unassembled WGS sequence"/>
</dbReference>
<evidence type="ECO:0000256" key="3">
    <source>
        <dbReference type="ARBA" id="ARBA00022475"/>
    </source>
</evidence>
<evidence type="ECO:0000256" key="6">
    <source>
        <dbReference type="ARBA" id="ARBA00022989"/>
    </source>
</evidence>
<protein>
    <recommendedName>
        <fullName evidence="2">Parvulin-like PPIase</fullName>
    </recommendedName>
    <alternativeName>
        <fullName evidence="9">Peptidyl-prolyl cis-trans isomerase plp</fullName>
    </alternativeName>
    <alternativeName>
        <fullName evidence="12">Periplasmic chaperone PpiD</fullName>
    </alternativeName>
    <alternativeName>
        <fullName evidence="13">Periplasmic folding chaperone</fullName>
    </alternativeName>
    <alternativeName>
        <fullName evidence="10">Rotamase plp</fullName>
    </alternativeName>
</protein>
<dbReference type="SUPFAM" id="SSF109998">
    <property type="entry name" value="Triger factor/SurA peptide-binding domain-like"/>
    <property type="match status" value="1"/>
</dbReference>
<evidence type="ECO:0000313" key="16">
    <source>
        <dbReference type="Proteomes" id="UP001595887"/>
    </source>
</evidence>
<dbReference type="Pfam" id="PF13624">
    <property type="entry name" value="SurA_N_3"/>
    <property type="match status" value="1"/>
</dbReference>
<dbReference type="InterPro" id="IPR052029">
    <property type="entry name" value="PpiD_chaperone"/>
</dbReference>
<dbReference type="Pfam" id="PF13145">
    <property type="entry name" value="Rotamase_2"/>
    <property type="match status" value="1"/>
</dbReference>
<evidence type="ECO:0000256" key="11">
    <source>
        <dbReference type="ARBA" id="ARBA00038408"/>
    </source>
</evidence>
<dbReference type="InterPro" id="IPR027304">
    <property type="entry name" value="Trigger_fact/SurA_dom_sf"/>
</dbReference>
<keyword evidence="3" id="KW-1003">Cell membrane</keyword>
<keyword evidence="8" id="KW-0143">Chaperone</keyword>
<feature type="domain" description="PpiC" evidence="14">
    <location>
        <begin position="252"/>
        <end position="372"/>
    </location>
</feature>
<evidence type="ECO:0000256" key="7">
    <source>
        <dbReference type="ARBA" id="ARBA00023136"/>
    </source>
</evidence>
<dbReference type="PANTHER" id="PTHR47529:SF1">
    <property type="entry name" value="PERIPLASMIC CHAPERONE PPID"/>
    <property type="match status" value="1"/>
</dbReference>
<dbReference type="PANTHER" id="PTHR47529">
    <property type="entry name" value="PEPTIDYL-PROLYL CIS-TRANS ISOMERASE D"/>
    <property type="match status" value="1"/>
</dbReference>
<dbReference type="EMBL" id="JBHSDH010000013">
    <property type="protein sequence ID" value="MFC4292172.1"/>
    <property type="molecule type" value="Genomic_DNA"/>
</dbReference>
<evidence type="ECO:0000256" key="12">
    <source>
        <dbReference type="ARBA" id="ARBA00040743"/>
    </source>
</evidence>
<sequence length="646" mass="69294">MISFFRKLFSSKFGTIFALVFVGLIAVAFTLGDVTGSGSFGGLGGGNVAKVGNKNITLGEFTDAVDNRLRAERQQNPNLDMARFVEGGGFDATLQNLIDRYAISVFGEETGIAVSKRMIDAEILKIPGAKGLDGKFSQEAFQAFLGQIGLSEKSFREGFTQQYYIQQILPATEGRIKTPSSYVLPYASLQLEQRSGELGFIPSAAYAPQKDATDAELAKYYRENSTRFTIPEQRAVSYVLFDDSIVAELAKPTAKEIADYYAENKDAYAASEARDITRFVVPTEAAAKAAIDQVNAGKSLEAVAQGLGLSVTKDTNVTRQALTGLSSKAVADAVFAAPKGQIAKPARASLGFFVARVTDVRATPAKTLAQATPEITQLLETEKAATVLSEYTTEIEDAFANGTSLADVAKERELKVETTPKLFATGQNPADPNYRPRAEMAVILPAAFQMEEGGEAQLIEIEKGKSFAMISLAEVKKAAPPPLAEVRAVIMQQWKMAKGSEKAKAAAEQVQKAVNSGKSLADAMKALNIKTPPTESIKGSRAELKQENQNLPPPLLLLFSMKQGTAKKLDAPNNAGWLIVKLNQIIKGDASKNAELIAAKTAELTELMSQEQGAALVNAAAKQVGVKKNDSVIAAQRKRLTSNDNK</sequence>
<dbReference type="RefSeq" id="WP_381422644.1">
    <property type="nucleotide sequence ID" value="NZ_JBHSDH010000013.1"/>
</dbReference>
<evidence type="ECO:0000256" key="13">
    <source>
        <dbReference type="ARBA" id="ARBA00042775"/>
    </source>
</evidence>
<evidence type="ECO:0000256" key="4">
    <source>
        <dbReference type="ARBA" id="ARBA00022519"/>
    </source>
</evidence>
<name>A0ABV8RFH2_9SPHN</name>
<evidence type="ECO:0000256" key="2">
    <source>
        <dbReference type="ARBA" id="ARBA00018370"/>
    </source>
</evidence>
<gene>
    <name evidence="15" type="ORF">ACFOWX_07065</name>
</gene>
<evidence type="ECO:0000256" key="8">
    <source>
        <dbReference type="ARBA" id="ARBA00023186"/>
    </source>
</evidence>
<evidence type="ECO:0000256" key="10">
    <source>
        <dbReference type="ARBA" id="ARBA00031484"/>
    </source>
</evidence>
<organism evidence="15 16">
    <name type="scientific">Sphingorhabdus arenilitoris</name>
    <dbReference type="NCBI Taxonomy" id="1490041"/>
    <lineage>
        <taxon>Bacteria</taxon>
        <taxon>Pseudomonadati</taxon>
        <taxon>Pseudomonadota</taxon>
        <taxon>Alphaproteobacteria</taxon>
        <taxon>Sphingomonadales</taxon>
        <taxon>Sphingomonadaceae</taxon>
        <taxon>Sphingorhabdus</taxon>
    </lineage>
</organism>
<keyword evidence="7" id="KW-0472">Membrane</keyword>
<keyword evidence="6" id="KW-1133">Transmembrane helix</keyword>
<evidence type="ECO:0000256" key="9">
    <source>
        <dbReference type="ARBA" id="ARBA00030642"/>
    </source>
</evidence>
<accession>A0ABV8RFH2</accession>
<dbReference type="InterPro" id="IPR000297">
    <property type="entry name" value="PPIase_PpiC"/>
</dbReference>
<dbReference type="Gene3D" id="1.10.4030.10">
    <property type="entry name" value="Porin chaperone SurA, peptide-binding domain"/>
    <property type="match status" value="1"/>
</dbReference>
<evidence type="ECO:0000313" key="15">
    <source>
        <dbReference type="EMBL" id="MFC4292172.1"/>
    </source>
</evidence>
<dbReference type="InterPro" id="IPR046357">
    <property type="entry name" value="PPIase_dom_sf"/>
</dbReference>
<dbReference type="Gene3D" id="3.10.50.40">
    <property type="match status" value="1"/>
</dbReference>
<dbReference type="SUPFAM" id="SSF54534">
    <property type="entry name" value="FKBP-like"/>
    <property type="match status" value="1"/>
</dbReference>
<proteinExistence type="inferred from homology"/>
<comment type="subcellular location">
    <subcellularLocation>
        <location evidence="1">Cell inner membrane</location>
        <topology evidence="1">Single-pass type II membrane protein</topology>
        <orientation evidence="1">Periplasmic side</orientation>
    </subcellularLocation>
</comment>
<evidence type="ECO:0000259" key="14">
    <source>
        <dbReference type="Pfam" id="PF13145"/>
    </source>
</evidence>
<keyword evidence="4" id="KW-0997">Cell inner membrane</keyword>
<comment type="caution">
    <text evidence="15">The sequence shown here is derived from an EMBL/GenBank/DDBJ whole genome shotgun (WGS) entry which is preliminary data.</text>
</comment>
<keyword evidence="5" id="KW-0812">Transmembrane</keyword>
<keyword evidence="16" id="KW-1185">Reference proteome</keyword>
<reference evidence="16" key="1">
    <citation type="journal article" date="2019" name="Int. J. Syst. Evol. Microbiol.">
        <title>The Global Catalogue of Microorganisms (GCM) 10K type strain sequencing project: providing services to taxonomists for standard genome sequencing and annotation.</title>
        <authorList>
            <consortium name="The Broad Institute Genomics Platform"/>
            <consortium name="The Broad Institute Genome Sequencing Center for Infectious Disease"/>
            <person name="Wu L."/>
            <person name="Ma J."/>
        </authorList>
    </citation>
    <scope>NUCLEOTIDE SEQUENCE [LARGE SCALE GENOMIC DNA]</scope>
    <source>
        <strain evidence="16">CECT 8531</strain>
    </source>
</reference>